<feature type="non-terminal residue" evidence="1">
    <location>
        <position position="98"/>
    </location>
</feature>
<organism evidence="1 2">
    <name type="scientific">Trichinella murrelli</name>
    <dbReference type="NCBI Taxonomy" id="144512"/>
    <lineage>
        <taxon>Eukaryota</taxon>
        <taxon>Metazoa</taxon>
        <taxon>Ecdysozoa</taxon>
        <taxon>Nematoda</taxon>
        <taxon>Enoplea</taxon>
        <taxon>Dorylaimia</taxon>
        <taxon>Trichinellida</taxon>
        <taxon>Trichinellidae</taxon>
        <taxon>Trichinella</taxon>
    </lineage>
</organism>
<dbReference type="EMBL" id="JYDJ01000099">
    <property type="protein sequence ID" value="KRX44315.1"/>
    <property type="molecule type" value="Genomic_DNA"/>
</dbReference>
<proteinExistence type="predicted"/>
<evidence type="ECO:0000313" key="1">
    <source>
        <dbReference type="EMBL" id="KRX44315.1"/>
    </source>
</evidence>
<accession>A0A0V0TZ53</accession>
<evidence type="ECO:0000313" key="2">
    <source>
        <dbReference type="Proteomes" id="UP000055048"/>
    </source>
</evidence>
<gene>
    <name evidence="1" type="ORF">T05_10709</name>
</gene>
<feature type="non-terminal residue" evidence="1">
    <location>
        <position position="1"/>
    </location>
</feature>
<protein>
    <submittedName>
        <fullName evidence="1">Uncharacterized protein</fullName>
    </submittedName>
</protein>
<keyword evidence="2" id="KW-1185">Reference proteome</keyword>
<sequence>LTANVTPDTLRPLNSGTVDGRRHVIWLRPFIMMYAFSSPKTRTSVSSAGLKREFERQVMPMSRSTTTKHKDECVIWLEDMAGTSHIQRWDFIAKTWLL</sequence>
<reference evidence="1 2" key="1">
    <citation type="submission" date="2015-01" db="EMBL/GenBank/DDBJ databases">
        <title>Evolution of Trichinella species and genotypes.</title>
        <authorList>
            <person name="Korhonen P.K."/>
            <person name="Edoardo P."/>
            <person name="Giuseppe L.R."/>
            <person name="Gasser R.B."/>
        </authorList>
    </citation>
    <scope>NUCLEOTIDE SEQUENCE [LARGE SCALE GENOMIC DNA]</scope>
    <source>
        <strain evidence="1">ISS417</strain>
    </source>
</reference>
<comment type="caution">
    <text evidence="1">The sequence shown here is derived from an EMBL/GenBank/DDBJ whole genome shotgun (WGS) entry which is preliminary data.</text>
</comment>
<dbReference type="AlphaFoldDB" id="A0A0V0TZ53"/>
<dbReference type="Proteomes" id="UP000055048">
    <property type="component" value="Unassembled WGS sequence"/>
</dbReference>
<name>A0A0V0TZ53_9BILA</name>